<dbReference type="PROSITE" id="PS00218">
    <property type="entry name" value="AMINO_ACID_PERMEASE_1"/>
    <property type="match status" value="1"/>
</dbReference>
<evidence type="ECO:0000256" key="2">
    <source>
        <dbReference type="ARBA" id="ARBA00022448"/>
    </source>
</evidence>
<feature type="region of interest" description="Disordered" evidence="7">
    <location>
        <begin position="1"/>
        <end position="28"/>
    </location>
</feature>
<evidence type="ECO:0000256" key="4">
    <source>
        <dbReference type="ARBA" id="ARBA00022970"/>
    </source>
</evidence>
<evidence type="ECO:0000256" key="7">
    <source>
        <dbReference type="SAM" id="MobiDB-lite"/>
    </source>
</evidence>
<sequence length="553" mass="59316">MEIEPKLSKLPASPVPTDEEKKGSFEAEPNQLVQAEPWGDDSSFIQRRHLRSRHISFIGLGGGIGVGLFVGVGTGLQAAGPLGLFLAFAIMGAIMWGVLQGAAEMATLIPTAGGFPHFAARFIDPAAGFALGWTYAIGYALSVASELSACALVMAYWVPNVNAAAWIATFSVPFLIINMLGVKYYGEAEVFTSSLKVITLVGLIIVGLVIDLGGAPNHDRLGFRYWNNPGAMVEFPGVGGGSLARFLSFFNAFISAAFSYTGTESVILAAGEATNPTKQIPRAARRVMWRIIIFYVLGVLIIGMIVPSTEPRLLGGTSNAASSPWVIAIENSGIKVLPHIINAVILTSAWSAGNTYLWSSSRTLYSLALQNQGPKFLAKLTKQGVPWVCVLVCWAVGLLSFLSAGSGGASAAFQWLQNLTALAALNAWCLLAFSAARMRQAFIKQGISPDSMPFKAPGSPWVQYLSALLCAIIILFSGFPVFIKGNWDTATFFASYISLGILIVPWLGYKLVRRSKFVRSADADLYNGRIKPGEEFDELPSTSALGRFMDKLF</sequence>
<feature type="domain" description="Amino acid permease/ SLC12A" evidence="9">
    <location>
        <begin position="54"/>
        <end position="517"/>
    </location>
</feature>
<dbReference type="InterPro" id="IPR050524">
    <property type="entry name" value="APC_YAT"/>
</dbReference>
<dbReference type="GO" id="GO:0016020">
    <property type="term" value="C:membrane"/>
    <property type="evidence" value="ECO:0007669"/>
    <property type="project" value="UniProtKB-SubCell"/>
</dbReference>
<dbReference type="InterPro" id="IPR004840">
    <property type="entry name" value="Amino_acid_permease_CS"/>
</dbReference>
<evidence type="ECO:0000313" key="10">
    <source>
        <dbReference type="EMBL" id="GHJ89594.1"/>
    </source>
</evidence>
<dbReference type="InterPro" id="IPR004841">
    <property type="entry name" value="AA-permease/SLC12A_dom"/>
</dbReference>
<feature type="transmembrane region" description="Helical" evidence="8">
    <location>
        <begin position="82"/>
        <end position="99"/>
    </location>
</feature>
<evidence type="ECO:0000256" key="1">
    <source>
        <dbReference type="ARBA" id="ARBA00004141"/>
    </source>
</evidence>
<feature type="transmembrane region" description="Helical" evidence="8">
    <location>
        <begin position="55"/>
        <end position="76"/>
    </location>
</feature>
<feature type="transmembrane region" description="Helical" evidence="8">
    <location>
        <begin position="163"/>
        <end position="185"/>
    </location>
</feature>
<dbReference type="PANTHER" id="PTHR43341:SF21">
    <property type="entry name" value="GENERAL AMINO ACID PERMEASE-RELATED"/>
    <property type="match status" value="1"/>
</dbReference>
<feature type="transmembrane region" description="Helical" evidence="8">
    <location>
        <begin position="489"/>
        <end position="509"/>
    </location>
</feature>
<reference evidence="10" key="1">
    <citation type="submission" date="2020-07" db="EMBL/GenBank/DDBJ databases">
        <title>Draft Genome Sequence of a Deep-Sea Yeast, Naganishia (Cryptococcus) liquefaciens strain N6.</title>
        <authorList>
            <person name="Han Y.W."/>
            <person name="Kajitani R."/>
            <person name="Morimoto H."/>
            <person name="Parhat M."/>
            <person name="Tsubouchi H."/>
            <person name="Bakenova O."/>
            <person name="Ogata M."/>
            <person name="Argunhan B."/>
            <person name="Aoki R."/>
            <person name="Kajiwara S."/>
            <person name="Itoh T."/>
            <person name="Iwasaki H."/>
        </authorList>
    </citation>
    <scope>NUCLEOTIDE SEQUENCE</scope>
    <source>
        <strain evidence="10">N6</strain>
    </source>
</reference>
<dbReference type="PIRSF" id="PIRSF006060">
    <property type="entry name" value="AA_transporter"/>
    <property type="match status" value="1"/>
</dbReference>
<feature type="transmembrane region" description="Helical" evidence="8">
    <location>
        <begin position="235"/>
        <end position="258"/>
    </location>
</feature>
<feature type="transmembrane region" description="Helical" evidence="8">
    <location>
        <begin position="136"/>
        <end position="157"/>
    </location>
</feature>
<keyword evidence="11" id="KW-1185">Reference proteome</keyword>
<feature type="transmembrane region" description="Helical" evidence="8">
    <location>
        <begin position="287"/>
        <end position="306"/>
    </location>
</feature>
<dbReference type="AlphaFoldDB" id="A0A8H3TYT5"/>
<gene>
    <name evidence="10" type="ORF">NliqN6_5996</name>
</gene>
<keyword evidence="4" id="KW-0029">Amino-acid transport</keyword>
<feature type="transmembrane region" description="Helical" evidence="8">
    <location>
        <begin position="415"/>
        <end position="436"/>
    </location>
</feature>
<dbReference type="Gene3D" id="1.20.1740.10">
    <property type="entry name" value="Amino acid/polyamine transporter I"/>
    <property type="match status" value="1"/>
</dbReference>
<dbReference type="Proteomes" id="UP000620104">
    <property type="component" value="Unassembled WGS sequence"/>
</dbReference>
<dbReference type="EMBL" id="BLZA01000048">
    <property type="protein sequence ID" value="GHJ89594.1"/>
    <property type="molecule type" value="Genomic_DNA"/>
</dbReference>
<dbReference type="FunFam" id="1.20.1740.10:FF:000006">
    <property type="entry name" value="General amino acid permease"/>
    <property type="match status" value="1"/>
</dbReference>
<dbReference type="PANTHER" id="PTHR43341">
    <property type="entry name" value="AMINO ACID PERMEASE"/>
    <property type="match status" value="1"/>
</dbReference>
<dbReference type="OrthoDB" id="10062876at2759"/>
<evidence type="ECO:0000256" key="3">
    <source>
        <dbReference type="ARBA" id="ARBA00022692"/>
    </source>
</evidence>
<comment type="subcellular location">
    <subcellularLocation>
        <location evidence="1">Membrane</location>
        <topology evidence="1">Multi-pass membrane protein</topology>
    </subcellularLocation>
</comment>
<organism evidence="10 11">
    <name type="scientific">Naganishia liquefaciens</name>
    <dbReference type="NCBI Taxonomy" id="104408"/>
    <lineage>
        <taxon>Eukaryota</taxon>
        <taxon>Fungi</taxon>
        <taxon>Dikarya</taxon>
        <taxon>Basidiomycota</taxon>
        <taxon>Agaricomycotina</taxon>
        <taxon>Tremellomycetes</taxon>
        <taxon>Filobasidiales</taxon>
        <taxon>Filobasidiaceae</taxon>
        <taxon>Naganishia</taxon>
    </lineage>
</organism>
<keyword evidence="3 8" id="KW-0812">Transmembrane</keyword>
<evidence type="ECO:0000259" key="9">
    <source>
        <dbReference type="Pfam" id="PF00324"/>
    </source>
</evidence>
<accession>A0A8H3TYT5</accession>
<evidence type="ECO:0000256" key="6">
    <source>
        <dbReference type="ARBA" id="ARBA00023136"/>
    </source>
</evidence>
<proteinExistence type="predicted"/>
<dbReference type="Pfam" id="PF00324">
    <property type="entry name" value="AA_permease"/>
    <property type="match status" value="1"/>
</dbReference>
<feature type="transmembrane region" description="Helical" evidence="8">
    <location>
        <begin position="384"/>
        <end position="403"/>
    </location>
</feature>
<feature type="transmembrane region" description="Helical" evidence="8">
    <location>
        <begin position="461"/>
        <end position="483"/>
    </location>
</feature>
<name>A0A8H3TYT5_9TREE</name>
<evidence type="ECO:0000256" key="8">
    <source>
        <dbReference type="SAM" id="Phobius"/>
    </source>
</evidence>
<dbReference type="GO" id="GO:0015171">
    <property type="term" value="F:amino acid transmembrane transporter activity"/>
    <property type="evidence" value="ECO:0007669"/>
    <property type="project" value="TreeGrafter"/>
</dbReference>
<evidence type="ECO:0000313" key="11">
    <source>
        <dbReference type="Proteomes" id="UP000620104"/>
    </source>
</evidence>
<protein>
    <recommendedName>
        <fullName evidence="9">Amino acid permease/ SLC12A domain-containing protein</fullName>
    </recommendedName>
</protein>
<comment type="caution">
    <text evidence="10">The sequence shown here is derived from an EMBL/GenBank/DDBJ whole genome shotgun (WGS) entry which is preliminary data.</text>
</comment>
<evidence type="ECO:0000256" key="5">
    <source>
        <dbReference type="ARBA" id="ARBA00022989"/>
    </source>
</evidence>
<keyword evidence="5 8" id="KW-1133">Transmembrane helix</keyword>
<feature type="transmembrane region" description="Helical" evidence="8">
    <location>
        <begin position="340"/>
        <end position="358"/>
    </location>
</feature>
<feature type="transmembrane region" description="Helical" evidence="8">
    <location>
        <begin position="197"/>
        <end position="215"/>
    </location>
</feature>
<keyword evidence="6 8" id="KW-0472">Membrane</keyword>
<keyword evidence="2" id="KW-0813">Transport</keyword>